<organism evidence="1 2">
    <name type="scientific">Acropora cervicornis</name>
    <name type="common">Staghorn coral</name>
    <dbReference type="NCBI Taxonomy" id="6130"/>
    <lineage>
        <taxon>Eukaryota</taxon>
        <taxon>Metazoa</taxon>
        <taxon>Cnidaria</taxon>
        <taxon>Anthozoa</taxon>
        <taxon>Hexacorallia</taxon>
        <taxon>Scleractinia</taxon>
        <taxon>Astrocoeniina</taxon>
        <taxon>Acroporidae</taxon>
        <taxon>Acropora</taxon>
    </lineage>
</organism>
<accession>A0AAD9PQZ7</accession>
<dbReference type="EMBL" id="JARQWQ010000183">
    <property type="protein sequence ID" value="KAK2547454.1"/>
    <property type="molecule type" value="Genomic_DNA"/>
</dbReference>
<protein>
    <submittedName>
        <fullName evidence="1">Uncharacterized protein</fullName>
    </submittedName>
</protein>
<dbReference type="Proteomes" id="UP001249851">
    <property type="component" value="Unassembled WGS sequence"/>
</dbReference>
<gene>
    <name evidence="1" type="ORF">P5673_032536</name>
</gene>
<evidence type="ECO:0000313" key="1">
    <source>
        <dbReference type="EMBL" id="KAK2547454.1"/>
    </source>
</evidence>
<reference evidence="1" key="1">
    <citation type="journal article" date="2023" name="G3 (Bethesda)">
        <title>Whole genome assembly and annotation of the endangered Caribbean coral Acropora cervicornis.</title>
        <authorList>
            <person name="Selwyn J.D."/>
            <person name="Vollmer S.V."/>
        </authorList>
    </citation>
    <scope>NUCLEOTIDE SEQUENCE</scope>
    <source>
        <strain evidence="1">K2</strain>
    </source>
</reference>
<evidence type="ECO:0000313" key="2">
    <source>
        <dbReference type="Proteomes" id="UP001249851"/>
    </source>
</evidence>
<dbReference type="AlphaFoldDB" id="A0AAD9PQZ7"/>
<proteinExistence type="predicted"/>
<sequence length="76" mass="8734">MDMDTTRGTGASQGNVVCFKRFNEAWLEQLFILLKIQYMYTYFTTHLVFKGVTVITASLCWADSFTYSSLGFLIKN</sequence>
<name>A0AAD9PQZ7_ACRCE</name>
<reference evidence="1" key="2">
    <citation type="journal article" date="2023" name="Science">
        <title>Genomic signatures of disease resistance in endangered staghorn corals.</title>
        <authorList>
            <person name="Vollmer S.V."/>
            <person name="Selwyn J.D."/>
            <person name="Despard B.A."/>
            <person name="Roesel C.L."/>
        </authorList>
    </citation>
    <scope>NUCLEOTIDE SEQUENCE</scope>
    <source>
        <strain evidence="1">K2</strain>
    </source>
</reference>
<comment type="caution">
    <text evidence="1">The sequence shown here is derived from an EMBL/GenBank/DDBJ whole genome shotgun (WGS) entry which is preliminary data.</text>
</comment>
<keyword evidence="2" id="KW-1185">Reference proteome</keyword>